<dbReference type="SUPFAM" id="SSF52279">
    <property type="entry name" value="Beta-D-glucan exohydrolase, C-terminal domain"/>
    <property type="match status" value="1"/>
</dbReference>
<dbReference type="AlphaFoldDB" id="A0A1G8FCP2"/>
<dbReference type="Proteomes" id="UP000199050">
    <property type="component" value="Unassembled WGS sequence"/>
</dbReference>
<accession>A0A1G8FCP2</accession>
<dbReference type="RefSeq" id="WP_090711304.1">
    <property type="nucleotide sequence ID" value="NZ_CBCSKY010000007.1"/>
</dbReference>
<comment type="similarity">
    <text evidence="1">Belongs to the glycosyl hydrolase 3 family.</text>
</comment>
<dbReference type="Gene3D" id="3.40.50.1700">
    <property type="entry name" value="Glycoside hydrolase family 3 C-terminal domain"/>
    <property type="match status" value="2"/>
</dbReference>
<dbReference type="Gene3D" id="2.60.40.10">
    <property type="entry name" value="Immunoglobulins"/>
    <property type="match status" value="1"/>
</dbReference>
<dbReference type="Gene3D" id="3.20.20.300">
    <property type="entry name" value="Glycoside hydrolase, family 3, N-terminal domain"/>
    <property type="match status" value="2"/>
</dbReference>
<evidence type="ECO:0000313" key="5">
    <source>
        <dbReference type="Proteomes" id="UP000199050"/>
    </source>
</evidence>
<keyword evidence="5" id="KW-1185">Reference proteome</keyword>
<dbReference type="InterPro" id="IPR001764">
    <property type="entry name" value="Glyco_hydro_3_N"/>
</dbReference>
<keyword evidence="2" id="KW-0378">Hydrolase</keyword>
<dbReference type="InterPro" id="IPR050288">
    <property type="entry name" value="Cellulose_deg_GH3"/>
</dbReference>
<dbReference type="InterPro" id="IPR002772">
    <property type="entry name" value="Glyco_hydro_3_C"/>
</dbReference>
<dbReference type="InterPro" id="IPR026891">
    <property type="entry name" value="Fn3-like"/>
</dbReference>
<proteinExistence type="inferred from homology"/>
<dbReference type="InterPro" id="IPR013783">
    <property type="entry name" value="Ig-like_fold"/>
</dbReference>
<dbReference type="PRINTS" id="PR00133">
    <property type="entry name" value="GLHYDRLASE3"/>
</dbReference>
<dbReference type="GO" id="GO:0008422">
    <property type="term" value="F:beta-glucosidase activity"/>
    <property type="evidence" value="ECO:0007669"/>
    <property type="project" value="UniProtKB-ARBA"/>
</dbReference>
<dbReference type="SUPFAM" id="SSF51445">
    <property type="entry name" value="(Trans)glycosidases"/>
    <property type="match status" value="1"/>
</dbReference>
<protein>
    <submittedName>
        <fullName evidence="4">Beta-glucosidase</fullName>
    </submittedName>
</protein>
<feature type="domain" description="Fibronectin type III-like" evidence="3">
    <location>
        <begin position="587"/>
        <end position="657"/>
    </location>
</feature>
<dbReference type="OrthoDB" id="9805821at2"/>
<evidence type="ECO:0000313" key="4">
    <source>
        <dbReference type="EMBL" id="SDH79910.1"/>
    </source>
</evidence>
<reference evidence="5" key="1">
    <citation type="submission" date="2016-10" db="EMBL/GenBank/DDBJ databases">
        <authorList>
            <person name="Varghese N."/>
            <person name="Submissions S."/>
        </authorList>
    </citation>
    <scope>NUCLEOTIDE SEQUENCE [LARGE SCALE GENOMIC DNA]</scope>
    <source>
        <strain evidence="5">CGMCC 1.11012</strain>
    </source>
</reference>
<evidence type="ECO:0000256" key="2">
    <source>
        <dbReference type="ARBA" id="ARBA00022801"/>
    </source>
</evidence>
<dbReference type="STRING" id="1174501.SAMN05216192_101204"/>
<dbReference type="Pfam" id="PF00933">
    <property type="entry name" value="Glyco_hydro_3"/>
    <property type="match status" value="1"/>
</dbReference>
<dbReference type="Pfam" id="PF14310">
    <property type="entry name" value="Fn3-like"/>
    <property type="match status" value="1"/>
</dbReference>
<sequence length="748" mass="82180">MERNIQEIISQMTLEEKAAICSGQDFWNTIPIERLGIPSIMMTDGPHGLRKQEGEVDHLGLNQSIPATCYPTGSGLASSWNTGLAEKMGSMIGLEASAADVSIVLGPGVNIKRSPLCGRNFEYLSEDPYLSGTLAASYIQGVQSQGVGTSIKHFAVNNQEYKRMSVDAQVDERTLREIYLASFEYAIKQGQPWTVMAAYNKVNGEYCSENTRLLTNILREEWGFEGAVISDWGAVNERDLGVAAGMDLEMPSSNGVGSKKIIDAVQSGRLSEAALDQSVDRILTLIFKAIDNRKEKGTVDHEVQHLKAREIAGECMVLLKNEGDILPIGIKDSVAVIGAFARKPRYQGGGSSHILPTRLDTVYEELVKIAGADARIRYAAGYPLDTDTIDEELIQEAVEAARQSQVAVIVAGLPERYESEGFDRKHLQLPDNQRRLIEAVAAEQANVVVVLSNGGPLEMPWLDNVKAVLEAYLGGQASGGAVADLLYGLVNPSGKLAETFPKKLIHNPSYLNFPGDGETAEYREGIFVGYRHYDTRDVEPLFPFGFGLSYTQYEYTGLQLSHKTIQDTDRLNVTAKIRNIGRMAGKEVIQLYVRDIESTLPRPSKELKGYAKVSLQPGEETTVQFELDKRSFAYYDTKHQDWIVETGEFEILIGSSSRNIELRDTVAVESSTVLIQTITRHSTFADLLQHPLGASIMEAIGQHEATDNTLGEGMDELILNTSLHNASMMSNGLFTEETLQSILAAVNN</sequence>
<dbReference type="InterPro" id="IPR036962">
    <property type="entry name" value="Glyco_hydro_3_N_sf"/>
</dbReference>
<dbReference type="EMBL" id="FNDX01000001">
    <property type="protein sequence ID" value="SDH79910.1"/>
    <property type="molecule type" value="Genomic_DNA"/>
</dbReference>
<dbReference type="PANTHER" id="PTHR42715:SF10">
    <property type="entry name" value="BETA-GLUCOSIDASE"/>
    <property type="match status" value="1"/>
</dbReference>
<evidence type="ECO:0000256" key="1">
    <source>
        <dbReference type="ARBA" id="ARBA00005336"/>
    </source>
</evidence>
<gene>
    <name evidence="4" type="ORF">SAMN05216192_101204</name>
</gene>
<dbReference type="InterPro" id="IPR036881">
    <property type="entry name" value="Glyco_hydro_3_C_sf"/>
</dbReference>
<name>A0A1G8FCP2_9BACL</name>
<dbReference type="SMART" id="SM01217">
    <property type="entry name" value="Fn3_like"/>
    <property type="match status" value="1"/>
</dbReference>
<dbReference type="PANTHER" id="PTHR42715">
    <property type="entry name" value="BETA-GLUCOSIDASE"/>
    <property type="match status" value="1"/>
</dbReference>
<evidence type="ECO:0000259" key="3">
    <source>
        <dbReference type="SMART" id="SM01217"/>
    </source>
</evidence>
<dbReference type="FunFam" id="2.60.40.10:FF:000495">
    <property type="entry name" value="Periplasmic beta-glucosidase"/>
    <property type="match status" value="1"/>
</dbReference>
<dbReference type="Pfam" id="PF01915">
    <property type="entry name" value="Glyco_hydro_3_C"/>
    <property type="match status" value="1"/>
</dbReference>
<dbReference type="InterPro" id="IPR017853">
    <property type="entry name" value="GH"/>
</dbReference>
<dbReference type="GO" id="GO:0005975">
    <property type="term" value="P:carbohydrate metabolic process"/>
    <property type="evidence" value="ECO:0007669"/>
    <property type="project" value="InterPro"/>
</dbReference>
<organism evidence="4 5">
    <name type="scientific">Paenibacillus typhae</name>
    <dbReference type="NCBI Taxonomy" id="1174501"/>
    <lineage>
        <taxon>Bacteria</taxon>
        <taxon>Bacillati</taxon>
        <taxon>Bacillota</taxon>
        <taxon>Bacilli</taxon>
        <taxon>Bacillales</taxon>
        <taxon>Paenibacillaceae</taxon>
        <taxon>Paenibacillus</taxon>
    </lineage>
</organism>